<reference evidence="2 3" key="1">
    <citation type="submission" date="2021-06" db="EMBL/GenBank/DDBJ databases">
        <title>Caerostris darwini draft genome.</title>
        <authorList>
            <person name="Kono N."/>
            <person name="Arakawa K."/>
        </authorList>
    </citation>
    <scope>NUCLEOTIDE SEQUENCE [LARGE SCALE GENOMIC DNA]</scope>
</reference>
<dbReference type="AlphaFoldDB" id="A0AAV4V1E4"/>
<evidence type="ECO:0000313" key="3">
    <source>
        <dbReference type="Proteomes" id="UP001054837"/>
    </source>
</evidence>
<evidence type="ECO:0000256" key="1">
    <source>
        <dbReference type="SAM" id="MobiDB-lite"/>
    </source>
</evidence>
<keyword evidence="3" id="KW-1185">Reference proteome</keyword>
<accession>A0AAV4V1E4</accession>
<proteinExistence type="predicted"/>
<protein>
    <submittedName>
        <fullName evidence="2">Uncharacterized protein</fullName>
    </submittedName>
</protein>
<gene>
    <name evidence="2" type="ORF">CDAR_186421</name>
</gene>
<feature type="region of interest" description="Disordered" evidence="1">
    <location>
        <begin position="13"/>
        <end position="39"/>
    </location>
</feature>
<dbReference type="EMBL" id="BPLQ01012236">
    <property type="protein sequence ID" value="GIY63853.1"/>
    <property type="molecule type" value="Genomic_DNA"/>
</dbReference>
<sequence>MFAFPISNPKLPKATRATLSSPKSSPRERTFPPLDPRYIRTNPSKLLKPNYKASPNSPADINSVAGEHTPLTALRRTLLPSTDAILITNQLGKVSVNYSYEYPGRLCLHALFHLVSGGGKGSNAGWKVPLGTLPSFAFHTYLSTLPPPVHPRGYPALHPLSDQRVEMYAYHRRRFSWSDLVNFNWDVLVMVEKEGMVGL</sequence>
<dbReference type="Proteomes" id="UP001054837">
    <property type="component" value="Unassembled WGS sequence"/>
</dbReference>
<organism evidence="2 3">
    <name type="scientific">Caerostris darwini</name>
    <dbReference type="NCBI Taxonomy" id="1538125"/>
    <lineage>
        <taxon>Eukaryota</taxon>
        <taxon>Metazoa</taxon>
        <taxon>Ecdysozoa</taxon>
        <taxon>Arthropoda</taxon>
        <taxon>Chelicerata</taxon>
        <taxon>Arachnida</taxon>
        <taxon>Araneae</taxon>
        <taxon>Araneomorphae</taxon>
        <taxon>Entelegynae</taxon>
        <taxon>Araneoidea</taxon>
        <taxon>Araneidae</taxon>
        <taxon>Caerostris</taxon>
    </lineage>
</organism>
<comment type="caution">
    <text evidence="2">The sequence shown here is derived from an EMBL/GenBank/DDBJ whole genome shotgun (WGS) entry which is preliminary data.</text>
</comment>
<name>A0AAV4V1E4_9ARAC</name>
<evidence type="ECO:0000313" key="2">
    <source>
        <dbReference type="EMBL" id="GIY63853.1"/>
    </source>
</evidence>